<organism evidence="7 8">
    <name type="scientific">Rhizosaccharibacter radicis</name>
    <dbReference type="NCBI Taxonomy" id="2782605"/>
    <lineage>
        <taxon>Bacteria</taxon>
        <taxon>Pseudomonadati</taxon>
        <taxon>Pseudomonadota</taxon>
        <taxon>Alphaproteobacteria</taxon>
        <taxon>Acetobacterales</taxon>
        <taxon>Acetobacteraceae</taxon>
        <taxon>Rhizosaccharibacter</taxon>
    </lineage>
</organism>
<dbReference type="Gene3D" id="1.10.760.10">
    <property type="entry name" value="Cytochrome c-like domain"/>
    <property type="match status" value="1"/>
</dbReference>
<keyword evidence="5" id="KW-0732">Signal</keyword>
<dbReference type="Pfam" id="PF13442">
    <property type="entry name" value="Cytochrome_CBB3"/>
    <property type="match status" value="1"/>
</dbReference>
<feature type="signal peptide" evidence="5">
    <location>
        <begin position="1"/>
        <end position="25"/>
    </location>
</feature>
<dbReference type="PANTHER" id="PTHR35008">
    <property type="entry name" value="BLL4482 PROTEIN-RELATED"/>
    <property type="match status" value="1"/>
</dbReference>
<dbReference type="RefSeq" id="WP_422919554.1">
    <property type="nucleotide sequence ID" value="NZ_JAMZEJ010000004.1"/>
</dbReference>
<dbReference type="InterPro" id="IPR036909">
    <property type="entry name" value="Cyt_c-like_dom_sf"/>
</dbReference>
<dbReference type="EMBL" id="JAMZEJ010000004">
    <property type="protein sequence ID" value="MCQ8240820.1"/>
    <property type="molecule type" value="Genomic_DNA"/>
</dbReference>
<reference evidence="7 8" key="1">
    <citation type="submission" date="2022-06" db="EMBL/GenBank/DDBJ databases">
        <title>Rhizosaccharibacter gen. nov. sp. nov. KSS12, endophytic bacteria isolated from sugarcane.</title>
        <authorList>
            <person name="Pitiwittayakul N."/>
        </authorList>
    </citation>
    <scope>NUCLEOTIDE SEQUENCE [LARGE SCALE GENOMIC DNA]</scope>
    <source>
        <strain evidence="7 8">KSS12</strain>
    </source>
</reference>
<dbReference type="PANTHER" id="PTHR35008:SF9">
    <property type="entry name" value="CYTOCHROME C DOMAIN-CONTAINING PROTEIN"/>
    <property type="match status" value="1"/>
</dbReference>
<keyword evidence="1 4" id="KW-0349">Heme</keyword>
<protein>
    <submittedName>
        <fullName evidence="7">Cytochrome c</fullName>
    </submittedName>
</protein>
<proteinExistence type="predicted"/>
<sequence>MRFLLPVLAASVLAGTMLPSRDARADAAANVAGGPITSHDGATLYRQLCQGCHMANAKGAVGAATIPALAGNPKLASGGYPVYVILNGYGAMPWFSGTLDDAQIAALVNYVRTNFGNHYTDGVKPEDVAAVRTPTPEMEK</sequence>
<dbReference type="SUPFAM" id="SSF46626">
    <property type="entry name" value="Cytochrome c"/>
    <property type="match status" value="1"/>
</dbReference>
<evidence type="ECO:0000313" key="8">
    <source>
        <dbReference type="Proteomes" id="UP001524547"/>
    </source>
</evidence>
<gene>
    <name evidence="7" type="ORF">NFI88_08220</name>
</gene>
<feature type="domain" description="Cytochrome c" evidence="6">
    <location>
        <begin position="36"/>
        <end position="115"/>
    </location>
</feature>
<dbReference type="Proteomes" id="UP001524547">
    <property type="component" value="Unassembled WGS sequence"/>
</dbReference>
<evidence type="ECO:0000313" key="7">
    <source>
        <dbReference type="EMBL" id="MCQ8240820.1"/>
    </source>
</evidence>
<dbReference type="PROSITE" id="PS51007">
    <property type="entry name" value="CYTC"/>
    <property type="match status" value="1"/>
</dbReference>
<evidence type="ECO:0000256" key="1">
    <source>
        <dbReference type="ARBA" id="ARBA00022617"/>
    </source>
</evidence>
<name>A0ABT1VWV0_9PROT</name>
<accession>A0ABT1VWV0</accession>
<keyword evidence="8" id="KW-1185">Reference proteome</keyword>
<evidence type="ECO:0000256" key="5">
    <source>
        <dbReference type="SAM" id="SignalP"/>
    </source>
</evidence>
<keyword evidence="2 4" id="KW-0479">Metal-binding</keyword>
<dbReference type="InterPro" id="IPR051459">
    <property type="entry name" value="Cytochrome_c-type_DH"/>
</dbReference>
<feature type="chain" id="PRO_5045916513" evidence="5">
    <location>
        <begin position="26"/>
        <end position="140"/>
    </location>
</feature>
<evidence type="ECO:0000256" key="2">
    <source>
        <dbReference type="ARBA" id="ARBA00022723"/>
    </source>
</evidence>
<comment type="caution">
    <text evidence="7">The sequence shown here is derived from an EMBL/GenBank/DDBJ whole genome shotgun (WGS) entry which is preliminary data.</text>
</comment>
<evidence type="ECO:0000256" key="3">
    <source>
        <dbReference type="ARBA" id="ARBA00023004"/>
    </source>
</evidence>
<keyword evidence="3 4" id="KW-0408">Iron</keyword>
<evidence type="ECO:0000259" key="6">
    <source>
        <dbReference type="PROSITE" id="PS51007"/>
    </source>
</evidence>
<evidence type="ECO:0000256" key="4">
    <source>
        <dbReference type="PROSITE-ProRule" id="PRU00433"/>
    </source>
</evidence>
<dbReference type="InterPro" id="IPR009056">
    <property type="entry name" value="Cyt_c-like_dom"/>
</dbReference>